<keyword evidence="3" id="KW-1185">Reference proteome</keyword>
<keyword evidence="1" id="KW-1133">Transmembrane helix</keyword>
<gene>
    <name evidence="2" type="ordered locus">LI0053</name>
</gene>
<evidence type="ECO:0000313" key="3">
    <source>
        <dbReference type="Proteomes" id="UP000002430"/>
    </source>
</evidence>
<evidence type="ECO:0000313" key="2">
    <source>
        <dbReference type="EMBL" id="CAJ54109.1"/>
    </source>
</evidence>
<keyword evidence="1" id="KW-0812">Transmembrane</keyword>
<dbReference type="AlphaFoldDB" id="Q1MSB6"/>
<keyword evidence="1" id="KW-0472">Membrane</keyword>
<sequence length="110" mass="12792">MSNTDNYIMIKKTNNLNKLLWSILLCFLLVWVVLTFGIGIPYYGVQPSNLLESLGYKKKVTKVNNNQQVLYTEDTLDQMTLEVMRKDKKSNLVSSSVQTPYFFIWLEITC</sequence>
<protein>
    <submittedName>
        <fullName evidence="2">NA</fullName>
    </submittedName>
</protein>
<organism evidence="2 3">
    <name type="scientific">Lawsonia intracellularis (strain PHE/MN1-00)</name>
    <dbReference type="NCBI Taxonomy" id="363253"/>
    <lineage>
        <taxon>Bacteria</taxon>
        <taxon>Pseudomonadati</taxon>
        <taxon>Thermodesulfobacteriota</taxon>
        <taxon>Desulfovibrionia</taxon>
        <taxon>Desulfovibrionales</taxon>
        <taxon>Desulfovibrionaceae</taxon>
        <taxon>Lawsonia</taxon>
    </lineage>
</organism>
<dbReference type="HOGENOM" id="CLU_2167805_0_0_7"/>
<dbReference type="Proteomes" id="UP000002430">
    <property type="component" value="Chromosome"/>
</dbReference>
<accession>Q1MSB6</accession>
<name>Q1MSB6_LAWIP</name>
<feature type="transmembrane region" description="Helical" evidence="1">
    <location>
        <begin position="20"/>
        <end position="43"/>
    </location>
</feature>
<dbReference type="RefSeq" id="WP_011526136.1">
    <property type="nucleotide sequence ID" value="NC_008011.1"/>
</dbReference>
<reference evidence="2 3" key="1">
    <citation type="submission" date="2005-11" db="EMBL/GenBank/DDBJ databases">
        <title>The complete genome sequence of Lawsonia intracellularis: the causative agent of proliferative enteropathy.</title>
        <authorList>
            <person name="Kaur K."/>
            <person name="Zhang Q."/>
            <person name="Beckler D."/>
            <person name="Munir S."/>
            <person name="Li L."/>
            <person name="Kinsley K."/>
            <person name="Herron L."/>
            <person name="Peterson A."/>
            <person name="May B."/>
            <person name="Singh S."/>
            <person name="Gebhart C."/>
            <person name="Kapur V."/>
        </authorList>
    </citation>
    <scope>NUCLEOTIDE SEQUENCE [LARGE SCALE GENOMIC DNA]</scope>
    <source>
        <strain evidence="2 3">PHE/MN1-00</strain>
    </source>
</reference>
<proteinExistence type="predicted"/>
<dbReference type="KEGG" id="lip:LI0053"/>
<evidence type="ECO:0000256" key="1">
    <source>
        <dbReference type="SAM" id="Phobius"/>
    </source>
</evidence>
<dbReference type="EMBL" id="AM180252">
    <property type="protein sequence ID" value="CAJ54109.1"/>
    <property type="molecule type" value="Genomic_DNA"/>
</dbReference>